<dbReference type="GO" id="GO:0006511">
    <property type="term" value="P:ubiquitin-dependent protein catabolic process"/>
    <property type="evidence" value="ECO:0007669"/>
    <property type="project" value="TreeGrafter"/>
</dbReference>
<comment type="caution">
    <text evidence="6">The sequence shown here is derived from an EMBL/GenBank/DDBJ whole genome shotgun (WGS) entry which is preliminary data.</text>
</comment>
<dbReference type="PANTHER" id="PTHR45931">
    <property type="entry name" value="SI:CH211-59O9.10"/>
    <property type="match status" value="1"/>
</dbReference>
<protein>
    <submittedName>
        <fullName evidence="6">Receptor-like protein</fullName>
    </submittedName>
</protein>
<reference evidence="7" key="1">
    <citation type="submission" date="2017-01" db="EMBL/GenBank/DDBJ databases">
        <authorList>
            <person name="Wang Y."/>
            <person name="White M."/>
            <person name="Kvist S."/>
            <person name="Moncalvo J.-M."/>
        </authorList>
    </citation>
    <scope>NUCLEOTIDE SEQUENCE [LARGE SCALE GENOMIC DNA]</scope>
    <source>
        <strain evidence="7">COL-18-3</strain>
    </source>
</reference>
<evidence type="ECO:0000256" key="1">
    <source>
        <dbReference type="ARBA" id="ARBA00022723"/>
    </source>
</evidence>
<sequence length="293" mass="33668">MLVVFFRYTDNRFQSRLLEYEPTETMRNAGNVLTEKDLSKLPTFIVNPSETESLPDLDLLKEKSAKLKPSKYNSSFINVDGSQYILEAKHNPNIETRSLNEYNLCTLPPINTSPSEKYKAPSYVEINERIKNMQNSNFLQVTMHPYNREPTKLSSVSLPERGLEAREGKGSSIEKMCAICLEEYCVGEKIRSLPCGHRYHVDCIDDWLLKKSALCPYCKFNLKNMDENVILGEVNETSRAEYPEIVVIDATSLREPNQEETRVEGQHNNVGPMHQYFLGFKRVFDGLKLSMVH</sequence>
<evidence type="ECO:0000256" key="3">
    <source>
        <dbReference type="ARBA" id="ARBA00022833"/>
    </source>
</evidence>
<proteinExistence type="predicted"/>
<feature type="domain" description="RING-type" evidence="5">
    <location>
        <begin position="177"/>
        <end position="219"/>
    </location>
</feature>
<keyword evidence="2 4" id="KW-0863">Zinc-finger</keyword>
<dbReference type="PROSITE" id="PS50089">
    <property type="entry name" value="ZF_RING_2"/>
    <property type="match status" value="1"/>
</dbReference>
<keyword evidence="7" id="KW-1185">Reference proteome</keyword>
<keyword evidence="6" id="KW-0675">Receptor</keyword>
<organism evidence="6 7">
    <name type="scientific">Zancudomyces culisetae</name>
    <name type="common">Gut fungus</name>
    <name type="synonym">Smittium culisetae</name>
    <dbReference type="NCBI Taxonomy" id="1213189"/>
    <lineage>
        <taxon>Eukaryota</taxon>
        <taxon>Fungi</taxon>
        <taxon>Fungi incertae sedis</taxon>
        <taxon>Zoopagomycota</taxon>
        <taxon>Kickxellomycotina</taxon>
        <taxon>Harpellomycetes</taxon>
        <taxon>Harpellales</taxon>
        <taxon>Legeriomycetaceae</taxon>
        <taxon>Zancudomyces</taxon>
    </lineage>
</organism>
<dbReference type="SMART" id="SM00184">
    <property type="entry name" value="RING"/>
    <property type="match status" value="1"/>
</dbReference>
<dbReference type="GO" id="GO:0061630">
    <property type="term" value="F:ubiquitin protein ligase activity"/>
    <property type="evidence" value="ECO:0007669"/>
    <property type="project" value="TreeGrafter"/>
</dbReference>
<dbReference type="PANTHER" id="PTHR45931:SF3">
    <property type="entry name" value="RING ZINC FINGER-CONTAINING PROTEIN"/>
    <property type="match status" value="1"/>
</dbReference>
<name>A0A1R1PZC4_ZANCU</name>
<keyword evidence="1" id="KW-0479">Metal-binding</keyword>
<evidence type="ECO:0000256" key="4">
    <source>
        <dbReference type="PROSITE-ProRule" id="PRU00175"/>
    </source>
</evidence>
<dbReference type="InterPro" id="IPR013083">
    <property type="entry name" value="Znf_RING/FYVE/PHD"/>
</dbReference>
<dbReference type="InterPro" id="IPR001841">
    <property type="entry name" value="Znf_RING"/>
</dbReference>
<dbReference type="GO" id="GO:0005634">
    <property type="term" value="C:nucleus"/>
    <property type="evidence" value="ECO:0007669"/>
    <property type="project" value="TreeGrafter"/>
</dbReference>
<evidence type="ECO:0000256" key="2">
    <source>
        <dbReference type="ARBA" id="ARBA00022771"/>
    </source>
</evidence>
<dbReference type="Pfam" id="PF13639">
    <property type="entry name" value="zf-RING_2"/>
    <property type="match status" value="1"/>
</dbReference>
<dbReference type="Proteomes" id="UP000188320">
    <property type="component" value="Unassembled WGS sequence"/>
</dbReference>
<dbReference type="EMBL" id="LSSK01000009">
    <property type="protein sequence ID" value="OMH86289.1"/>
    <property type="molecule type" value="Genomic_DNA"/>
</dbReference>
<dbReference type="SUPFAM" id="SSF57850">
    <property type="entry name" value="RING/U-box"/>
    <property type="match status" value="1"/>
</dbReference>
<gene>
    <name evidence="6" type="ORF">AX774_g181</name>
</gene>
<dbReference type="GO" id="GO:0008270">
    <property type="term" value="F:zinc ion binding"/>
    <property type="evidence" value="ECO:0007669"/>
    <property type="project" value="UniProtKB-KW"/>
</dbReference>
<dbReference type="OrthoDB" id="8062037at2759"/>
<accession>A0A1R1PZC4</accession>
<dbReference type="AlphaFoldDB" id="A0A1R1PZC4"/>
<evidence type="ECO:0000259" key="5">
    <source>
        <dbReference type="PROSITE" id="PS50089"/>
    </source>
</evidence>
<keyword evidence="3" id="KW-0862">Zinc</keyword>
<evidence type="ECO:0000313" key="6">
    <source>
        <dbReference type="EMBL" id="OMH86289.1"/>
    </source>
</evidence>
<evidence type="ECO:0000313" key="7">
    <source>
        <dbReference type="Proteomes" id="UP000188320"/>
    </source>
</evidence>
<dbReference type="Gene3D" id="3.30.40.10">
    <property type="entry name" value="Zinc/RING finger domain, C3HC4 (zinc finger)"/>
    <property type="match status" value="1"/>
</dbReference>
<dbReference type="InterPro" id="IPR051834">
    <property type="entry name" value="RING_finger_E3_ligase"/>
</dbReference>